<dbReference type="PROSITE" id="PS50262">
    <property type="entry name" value="G_PROTEIN_RECEP_F1_2"/>
    <property type="match status" value="1"/>
</dbReference>
<feature type="transmembrane region" description="Helical" evidence="11">
    <location>
        <begin position="27"/>
        <end position="52"/>
    </location>
</feature>
<evidence type="ECO:0000256" key="9">
    <source>
        <dbReference type="RuleBase" id="RU000688"/>
    </source>
</evidence>
<dbReference type="InterPro" id="IPR017452">
    <property type="entry name" value="GPCR_Rhodpsn_7TM"/>
</dbReference>
<comment type="subcellular location">
    <subcellularLocation>
        <location evidence="1">Cell membrane</location>
        <topology evidence="1">Multi-pass membrane protein</topology>
    </subcellularLocation>
</comment>
<evidence type="ECO:0000313" key="14">
    <source>
        <dbReference type="Proteomes" id="UP001163046"/>
    </source>
</evidence>
<evidence type="ECO:0000256" key="3">
    <source>
        <dbReference type="ARBA" id="ARBA00022692"/>
    </source>
</evidence>
<evidence type="ECO:0000256" key="8">
    <source>
        <dbReference type="ARBA" id="ARBA00023224"/>
    </source>
</evidence>
<feature type="transmembrane region" description="Helical" evidence="11">
    <location>
        <begin position="105"/>
        <end position="127"/>
    </location>
</feature>
<dbReference type="Proteomes" id="UP001163046">
    <property type="component" value="Unassembled WGS sequence"/>
</dbReference>
<feature type="transmembrane region" description="Helical" evidence="11">
    <location>
        <begin position="188"/>
        <end position="214"/>
    </location>
</feature>
<dbReference type="PRINTS" id="PR00237">
    <property type="entry name" value="GPCRRHODOPSN"/>
</dbReference>
<protein>
    <recommendedName>
        <fullName evidence="12">G-protein coupled receptors family 1 profile domain-containing protein</fullName>
    </recommendedName>
</protein>
<evidence type="ECO:0000259" key="12">
    <source>
        <dbReference type="PROSITE" id="PS50262"/>
    </source>
</evidence>
<feature type="transmembrane region" description="Helical" evidence="11">
    <location>
        <begin position="287"/>
        <end position="306"/>
    </location>
</feature>
<keyword evidence="3 9" id="KW-0812">Transmembrane</keyword>
<dbReference type="EMBL" id="MU825887">
    <property type="protein sequence ID" value="KAJ7384398.1"/>
    <property type="molecule type" value="Genomic_DNA"/>
</dbReference>
<dbReference type="InterPro" id="IPR000276">
    <property type="entry name" value="GPCR_Rhodpsn"/>
</dbReference>
<proteinExistence type="inferred from homology"/>
<accession>A0A9W9ZP85</accession>
<evidence type="ECO:0000256" key="5">
    <source>
        <dbReference type="ARBA" id="ARBA00023040"/>
    </source>
</evidence>
<dbReference type="GO" id="GO:0005886">
    <property type="term" value="C:plasma membrane"/>
    <property type="evidence" value="ECO:0007669"/>
    <property type="project" value="UniProtKB-SubCell"/>
</dbReference>
<feature type="transmembrane region" description="Helical" evidence="11">
    <location>
        <begin position="148"/>
        <end position="168"/>
    </location>
</feature>
<feature type="domain" description="G-protein coupled receptors family 1 profile" evidence="12">
    <location>
        <begin position="44"/>
        <end position="303"/>
    </location>
</feature>
<name>A0A9W9ZP85_9CNID</name>
<feature type="compositionally biased region" description="Polar residues" evidence="10">
    <location>
        <begin position="328"/>
        <end position="346"/>
    </location>
</feature>
<evidence type="ECO:0000256" key="2">
    <source>
        <dbReference type="ARBA" id="ARBA00022475"/>
    </source>
</evidence>
<evidence type="ECO:0000256" key="11">
    <source>
        <dbReference type="SAM" id="Phobius"/>
    </source>
</evidence>
<keyword evidence="4 11" id="KW-1133">Transmembrane helix</keyword>
<dbReference type="OrthoDB" id="9996086at2759"/>
<feature type="region of interest" description="Disordered" evidence="10">
    <location>
        <begin position="392"/>
        <end position="411"/>
    </location>
</feature>
<evidence type="ECO:0000256" key="4">
    <source>
        <dbReference type="ARBA" id="ARBA00022989"/>
    </source>
</evidence>
<keyword evidence="5 9" id="KW-0297">G-protein coupled receptor</keyword>
<dbReference type="GO" id="GO:0004930">
    <property type="term" value="F:G protein-coupled receptor activity"/>
    <property type="evidence" value="ECO:0007669"/>
    <property type="project" value="UniProtKB-KW"/>
</dbReference>
<keyword evidence="6 11" id="KW-0472">Membrane</keyword>
<dbReference type="PANTHER" id="PTHR22752">
    <property type="entry name" value="G PROTEIN-COUPLED RECEPTOR"/>
    <property type="match status" value="1"/>
</dbReference>
<gene>
    <name evidence="13" type="ORF">OS493_021808</name>
</gene>
<keyword evidence="14" id="KW-1185">Reference proteome</keyword>
<feature type="region of interest" description="Disordered" evidence="10">
    <location>
        <begin position="328"/>
        <end position="352"/>
    </location>
</feature>
<dbReference type="PROSITE" id="PS00237">
    <property type="entry name" value="G_PROTEIN_RECEP_F1_1"/>
    <property type="match status" value="1"/>
</dbReference>
<dbReference type="AlphaFoldDB" id="A0A9W9ZP85"/>
<feature type="transmembrane region" description="Helical" evidence="11">
    <location>
        <begin position="64"/>
        <end position="85"/>
    </location>
</feature>
<dbReference type="Gene3D" id="1.20.1070.10">
    <property type="entry name" value="Rhodopsin 7-helix transmembrane proteins"/>
    <property type="match status" value="1"/>
</dbReference>
<evidence type="ECO:0000256" key="10">
    <source>
        <dbReference type="SAM" id="MobiDB-lite"/>
    </source>
</evidence>
<dbReference type="SUPFAM" id="SSF81321">
    <property type="entry name" value="Family A G protein-coupled receptor-like"/>
    <property type="match status" value="1"/>
</dbReference>
<keyword evidence="2" id="KW-1003">Cell membrane</keyword>
<dbReference type="CDD" id="cd00637">
    <property type="entry name" value="7tm_classA_rhodopsin-like"/>
    <property type="match status" value="1"/>
</dbReference>
<dbReference type="SMART" id="SM01381">
    <property type="entry name" value="7TM_GPCR_Srsx"/>
    <property type="match status" value="1"/>
</dbReference>
<evidence type="ECO:0000256" key="7">
    <source>
        <dbReference type="ARBA" id="ARBA00023170"/>
    </source>
</evidence>
<organism evidence="13 14">
    <name type="scientific">Desmophyllum pertusum</name>
    <dbReference type="NCBI Taxonomy" id="174260"/>
    <lineage>
        <taxon>Eukaryota</taxon>
        <taxon>Metazoa</taxon>
        <taxon>Cnidaria</taxon>
        <taxon>Anthozoa</taxon>
        <taxon>Hexacorallia</taxon>
        <taxon>Scleractinia</taxon>
        <taxon>Caryophylliina</taxon>
        <taxon>Caryophylliidae</taxon>
        <taxon>Desmophyllum</taxon>
    </lineage>
</organism>
<keyword evidence="8 9" id="KW-0807">Transducer</keyword>
<sequence>MIDNDSSTYPTPDNPTSDPLGRTQVQIWLEIALAIVICLMAFTGNTLVVIAIHYDQRLNTITNMLIENLAFTDIFMATFHMPFWIVSLRYGRWVFGHVLCQLVGLTQLTFGISSLFTMTGIAFNRYFNIVKRNLYLKYFSTKKTTYMLIAFSWLGPIVATTPQLYGWGKIAYHPLFAVCTCVWDLPDVSFIVTLCIVTIFLAAAMITWCYYTIYKTVKASAQRMKGHAAKSNVKSNAAIKSSDKTENKVLKTSFVVVCVYMTCWTPLSVMGFIEVFGSSSPRWAHLFAYYFVFGSSLTNPFIYGILNPQFQQTFKKMLRIRVNDVQPVSSRANGKGTKSTPLNSGVPQVEDMPSTTIQSVPVFRTPNQVKPTSSHNAHDNKSPLINSLLEVEDQSSTPANPLVIKRGQAWK</sequence>
<comment type="caution">
    <text evidence="13">The sequence shown here is derived from an EMBL/GenBank/DDBJ whole genome shotgun (WGS) entry which is preliminary data.</text>
</comment>
<evidence type="ECO:0000313" key="13">
    <source>
        <dbReference type="EMBL" id="KAJ7384398.1"/>
    </source>
</evidence>
<dbReference type="Pfam" id="PF00001">
    <property type="entry name" value="7tm_1"/>
    <property type="match status" value="1"/>
</dbReference>
<evidence type="ECO:0000256" key="6">
    <source>
        <dbReference type="ARBA" id="ARBA00023136"/>
    </source>
</evidence>
<keyword evidence="7 9" id="KW-0675">Receptor</keyword>
<comment type="similarity">
    <text evidence="9">Belongs to the G-protein coupled receptor 1 family.</text>
</comment>
<evidence type="ECO:0000256" key="1">
    <source>
        <dbReference type="ARBA" id="ARBA00004651"/>
    </source>
</evidence>
<feature type="transmembrane region" description="Helical" evidence="11">
    <location>
        <begin position="249"/>
        <end position="267"/>
    </location>
</feature>
<reference evidence="13" key="1">
    <citation type="submission" date="2023-01" db="EMBL/GenBank/DDBJ databases">
        <title>Genome assembly of the deep-sea coral Lophelia pertusa.</title>
        <authorList>
            <person name="Herrera S."/>
            <person name="Cordes E."/>
        </authorList>
    </citation>
    <scope>NUCLEOTIDE SEQUENCE</scope>
    <source>
        <strain evidence="13">USNM1676648</strain>
        <tissue evidence="13">Polyp</tissue>
    </source>
</reference>